<sequence length="78" mass="9039">MQIYQLFIKANPDIVQSKIDCLYVMYISCITNCGMPLLMKILKNSAVPVMYISNHSDSIKRMPDIYGDYLLQIYEIVI</sequence>
<evidence type="ECO:0000313" key="1">
    <source>
        <dbReference type="EMBL" id="KAB0396256.1"/>
    </source>
</evidence>
<accession>A0A643C7P6</accession>
<proteinExistence type="predicted"/>
<keyword evidence="2" id="KW-1185">Reference proteome</keyword>
<name>A0A643C7P6_BALPH</name>
<reference evidence="1 2" key="1">
    <citation type="journal article" date="2019" name="PLoS ONE">
        <title>Genomic analyses reveal an absence of contemporary introgressive admixture between fin whales and blue whales, despite known hybrids.</title>
        <authorList>
            <person name="Westbury M.V."/>
            <person name="Petersen B."/>
            <person name="Lorenzen E.D."/>
        </authorList>
    </citation>
    <scope>NUCLEOTIDE SEQUENCE [LARGE SCALE GENOMIC DNA]</scope>
    <source>
        <strain evidence="1">FinWhale-01</strain>
    </source>
</reference>
<evidence type="ECO:0000313" key="2">
    <source>
        <dbReference type="Proteomes" id="UP000437017"/>
    </source>
</evidence>
<dbReference type="EMBL" id="SGJD01002217">
    <property type="protein sequence ID" value="KAB0396256.1"/>
    <property type="molecule type" value="Genomic_DNA"/>
</dbReference>
<gene>
    <name evidence="1" type="ORF">E2I00_019728</name>
</gene>
<dbReference type="AlphaFoldDB" id="A0A643C7P6"/>
<organism evidence="1 2">
    <name type="scientific">Balaenoptera physalus</name>
    <name type="common">Fin whale</name>
    <name type="synonym">Balaena physalus</name>
    <dbReference type="NCBI Taxonomy" id="9770"/>
    <lineage>
        <taxon>Eukaryota</taxon>
        <taxon>Metazoa</taxon>
        <taxon>Chordata</taxon>
        <taxon>Craniata</taxon>
        <taxon>Vertebrata</taxon>
        <taxon>Euteleostomi</taxon>
        <taxon>Mammalia</taxon>
        <taxon>Eutheria</taxon>
        <taxon>Laurasiatheria</taxon>
        <taxon>Artiodactyla</taxon>
        <taxon>Whippomorpha</taxon>
        <taxon>Cetacea</taxon>
        <taxon>Mysticeti</taxon>
        <taxon>Balaenopteridae</taxon>
        <taxon>Balaenoptera</taxon>
    </lineage>
</organism>
<protein>
    <submittedName>
        <fullName evidence="1">Uncharacterized protein</fullName>
    </submittedName>
</protein>
<dbReference type="Proteomes" id="UP000437017">
    <property type="component" value="Unassembled WGS sequence"/>
</dbReference>
<comment type="caution">
    <text evidence="1">The sequence shown here is derived from an EMBL/GenBank/DDBJ whole genome shotgun (WGS) entry which is preliminary data.</text>
</comment>